<name>A0ACC4D7K1_PURLI</name>
<evidence type="ECO:0000313" key="2">
    <source>
        <dbReference type="Proteomes" id="UP001638806"/>
    </source>
</evidence>
<organism evidence="1 2">
    <name type="scientific">Purpureocillium lilacinum</name>
    <name type="common">Paecilomyces lilacinus</name>
    <dbReference type="NCBI Taxonomy" id="33203"/>
    <lineage>
        <taxon>Eukaryota</taxon>
        <taxon>Fungi</taxon>
        <taxon>Dikarya</taxon>
        <taxon>Ascomycota</taxon>
        <taxon>Pezizomycotina</taxon>
        <taxon>Sordariomycetes</taxon>
        <taxon>Hypocreomycetidae</taxon>
        <taxon>Hypocreales</taxon>
        <taxon>Ophiocordycipitaceae</taxon>
        <taxon>Purpureocillium</taxon>
    </lineage>
</organism>
<reference evidence="1" key="1">
    <citation type="submission" date="2024-12" db="EMBL/GenBank/DDBJ databases">
        <title>Comparative genomics and development of molecular markers within Purpureocillium lilacinum and among Purpureocillium species.</title>
        <authorList>
            <person name="Yeh Z.-Y."/>
            <person name="Ni N.-T."/>
            <person name="Lo P.-H."/>
            <person name="Mushyakhwo K."/>
            <person name="Lin C.-F."/>
            <person name="Nai Y.-S."/>
        </authorList>
    </citation>
    <scope>NUCLEOTIDE SEQUENCE</scope>
    <source>
        <strain evidence="1">NCHU-NPUST-175</strain>
    </source>
</reference>
<proteinExistence type="predicted"/>
<evidence type="ECO:0000313" key="1">
    <source>
        <dbReference type="EMBL" id="KAL3952315.1"/>
    </source>
</evidence>
<keyword evidence="2" id="KW-1185">Reference proteome</keyword>
<dbReference type="EMBL" id="JBGNUJ010000013">
    <property type="protein sequence ID" value="KAL3952315.1"/>
    <property type="molecule type" value="Genomic_DNA"/>
</dbReference>
<accession>A0ACC4D7K1</accession>
<protein>
    <submittedName>
        <fullName evidence="1">Uncharacterized protein</fullName>
    </submittedName>
</protein>
<comment type="caution">
    <text evidence="1">The sequence shown here is derived from an EMBL/GenBank/DDBJ whole genome shotgun (WGS) entry which is preliminary data.</text>
</comment>
<gene>
    <name evidence="1" type="ORF">ACCO45_014032</name>
</gene>
<dbReference type="Proteomes" id="UP001638806">
    <property type="component" value="Unassembled WGS sequence"/>
</dbReference>
<sequence length="381" mass="40143">MDLKDDDDGGVDAIHAHAMSRSVAEKRLHNRPPPPLWRAANPGKPGGGAAAGERSWAGARVPEVSWHVAPPKVPSLASLAGPLAQRARMYQRSVIVVKTTRLRSFTRAQQHRPVPDPLSFTPTRHAAHQTGQTHAGGRKCRQAMHGSPFDTRSVALTRAAGGLSGSAQSVSPMPPEAPLQEPVRRHSLNAKSPTEATVPQTIYVHTSTQATPMRCAEGLAAAADPKPKSRRPPAGDHAHPGKSWNPSSAGSRMENSVLSVAATHMRCNGLCRRQGMQAGSVPCVSTSTPTLAVSPDSVCNCRDAPLGNNCTWYNGAPPLLRAGTANALCVAIESLPGSILDNLPLASFFASAHRVCFAPTPSASAGRKRGTRGRIQLNRAG</sequence>